<evidence type="ECO:0000313" key="1">
    <source>
        <dbReference type="EMBL" id="KAG8196994.1"/>
    </source>
</evidence>
<dbReference type="AlphaFoldDB" id="A0AAV6VJZ5"/>
<evidence type="ECO:0008006" key="3">
    <source>
        <dbReference type="Google" id="ProtNLM"/>
    </source>
</evidence>
<comment type="caution">
    <text evidence="1">The sequence shown here is derived from an EMBL/GenBank/DDBJ whole genome shotgun (WGS) entry which is preliminary data.</text>
</comment>
<sequence length="76" mass="8312">MTCTLFIGKWSGGATTPSVSIHPHPCRKSKSVADAAGDEDWGIGHSENGWMTSEVFYDVLQSGKSNSKKNKKSRKR</sequence>
<keyword evidence="2" id="KW-1185">Reference proteome</keyword>
<organism evidence="1 2">
    <name type="scientific">Oedothorax gibbosus</name>
    <dbReference type="NCBI Taxonomy" id="931172"/>
    <lineage>
        <taxon>Eukaryota</taxon>
        <taxon>Metazoa</taxon>
        <taxon>Ecdysozoa</taxon>
        <taxon>Arthropoda</taxon>
        <taxon>Chelicerata</taxon>
        <taxon>Arachnida</taxon>
        <taxon>Araneae</taxon>
        <taxon>Araneomorphae</taxon>
        <taxon>Entelegynae</taxon>
        <taxon>Araneoidea</taxon>
        <taxon>Linyphiidae</taxon>
        <taxon>Erigoninae</taxon>
        <taxon>Oedothorax</taxon>
    </lineage>
</organism>
<gene>
    <name evidence="1" type="ORF">JTE90_013138</name>
</gene>
<dbReference type="Proteomes" id="UP000827092">
    <property type="component" value="Unassembled WGS sequence"/>
</dbReference>
<dbReference type="EMBL" id="JAFNEN010000061">
    <property type="protein sequence ID" value="KAG8196994.1"/>
    <property type="molecule type" value="Genomic_DNA"/>
</dbReference>
<reference evidence="1 2" key="1">
    <citation type="journal article" date="2022" name="Nat. Ecol. Evol.">
        <title>A masculinizing supergene underlies an exaggerated male reproductive morph in a spider.</title>
        <authorList>
            <person name="Hendrickx F."/>
            <person name="De Corte Z."/>
            <person name="Sonet G."/>
            <person name="Van Belleghem S.M."/>
            <person name="Kostlbacher S."/>
            <person name="Vangestel C."/>
        </authorList>
    </citation>
    <scope>NUCLEOTIDE SEQUENCE [LARGE SCALE GENOMIC DNA]</scope>
    <source>
        <strain evidence="1">W744_W776</strain>
    </source>
</reference>
<accession>A0AAV6VJZ5</accession>
<proteinExistence type="predicted"/>
<name>A0AAV6VJZ5_9ARAC</name>
<protein>
    <recommendedName>
        <fullName evidence="3">DDE-1 domain-containing protein</fullName>
    </recommendedName>
</protein>
<evidence type="ECO:0000313" key="2">
    <source>
        <dbReference type="Proteomes" id="UP000827092"/>
    </source>
</evidence>